<dbReference type="AlphaFoldDB" id="A0AAD5MMR0"/>
<reference evidence="2" key="1">
    <citation type="submission" date="2021-06" db="EMBL/GenBank/DDBJ databases">
        <title>Parelaphostrongylus tenuis whole genome reference sequence.</title>
        <authorList>
            <person name="Garwood T.J."/>
            <person name="Larsen P.A."/>
            <person name="Fountain-Jones N.M."/>
            <person name="Garbe J.R."/>
            <person name="Macchietto M.G."/>
            <person name="Kania S.A."/>
            <person name="Gerhold R.W."/>
            <person name="Richards J.E."/>
            <person name="Wolf T.M."/>
        </authorList>
    </citation>
    <scope>NUCLEOTIDE SEQUENCE</scope>
    <source>
        <strain evidence="2">MNPRO001-30</strain>
        <tissue evidence="2">Meninges</tissue>
    </source>
</reference>
<sequence>MDPSDSDERYLSDSEGTTASTCSEFTCDPRNDLEDSEVWNCDSLELDVETALDVLSTYDYGLEAKKLIDQGESRESVETAEALLKGGAEPYTVTATSIESAQAMLEEEAEPPTATAESAEADQKVLKKEVESSMETAGILEIDQEIPKEKVELLTAFAKSVETAQALLEEVERFTASTKSAETAQEIMEDDIKPLTETVKCIETAKETVGEEAETLTALASTELETAVSDYVYSEYSLPPSETNAEIEFDVIAKASPLSTAVSGSVSWYSMPRSETEVERMYDVRIGFYKKGINNGKRLDYGETPRVTGVTLRVLPATKPKLKLSQEC</sequence>
<proteinExistence type="predicted"/>
<name>A0AAD5MMR0_PARTN</name>
<feature type="compositionally biased region" description="Basic and acidic residues" evidence="1">
    <location>
        <begin position="1"/>
        <end position="12"/>
    </location>
</feature>
<feature type="compositionally biased region" description="Polar residues" evidence="1">
    <location>
        <begin position="14"/>
        <end position="24"/>
    </location>
</feature>
<dbReference type="EMBL" id="JAHQIW010004193">
    <property type="protein sequence ID" value="KAJ1361385.1"/>
    <property type="molecule type" value="Genomic_DNA"/>
</dbReference>
<gene>
    <name evidence="2" type="ORF">KIN20_020619</name>
</gene>
<accession>A0AAD5MMR0</accession>
<protein>
    <submittedName>
        <fullName evidence="2">Uncharacterized protein</fullName>
    </submittedName>
</protein>
<evidence type="ECO:0000313" key="2">
    <source>
        <dbReference type="EMBL" id="KAJ1361385.1"/>
    </source>
</evidence>
<feature type="region of interest" description="Disordered" evidence="1">
    <location>
        <begin position="1"/>
        <end position="32"/>
    </location>
</feature>
<evidence type="ECO:0000313" key="3">
    <source>
        <dbReference type="Proteomes" id="UP001196413"/>
    </source>
</evidence>
<keyword evidence="3" id="KW-1185">Reference proteome</keyword>
<evidence type="ECO:0000256" key="1">
    <source>
        <dbReference type="SAM" id="MobiDB-lite"/>
    </source>
</evidence>
<comment type="caution">
    <text evidence="2">The sequence shown here is derived from an EMBL/GenBank/DDBJ whole genome shotgun (WGS) entry which is preliminary data.</text>
</comment>
<dbReference type="Proteomes" id="UP001196413">
    <property type="component" value="Unassembled WGS sequence"/>
</dbReference>
<organism evidence="2 3">
    <name type="scientific">Parelaphostrongylus tenuis</name>
    <name type="common">Meningeal worm</name>
    <dbReference type="NCBI Taxonomy" id="148309"/>
    <lineage>
        <taxon>Eukaryota</taxon>
        <taxon>Metazoa</taxon>
        <taxon>Ecdysozoa</taxon>
        <taxon>Nematoda</taxon>
        <taxon>Chromadorea</taxon>
        <taxon>Rhabditida</taxon>
        <taxon>Rhabditina</taxon>
        <taxon>Rhabditomorpha</taxon>
        <taxon>Strongyloidea</taxon>
        <taxon>Metastrongylidae</taxon>
        <taxon>Parelaphostrongylus</taxon>
    </lineage>
</organism>